<feature type="region of interest" description="Disordered" evidence="1">
    <location>
        <begin position="82"/>
        <end position="111"/>
    </location>
</feature>
<proteinExistence type="predicted"/>
<evidence type="ECO:0000313" key="2">
    <source>
        <dbReference type="EMBL" id="BAB17167.1"/>
    </source>
</evidence>
<gene>
    <name evidence="2" type="ORF">P0407B12.5</name>
</gene>
<evidence type="ECO:0000313" key="3">
    <source>
        <dbReference type="Proteomes" id="UP000000763"/>
    </source>
</evidence>
<accession>Q7F432</accession>
<protein>
    <submittedName>
        <fullName evidence="2">Uncharacterized protein</fullName>
    </submittedName>
</protein>
<name>Q7F432_ORYSJ</name>
<reference evidence="3" key="1">
    <citation type="journal article" date="2005" name="Nature">
        <title>The map-based sequence of the rice genome.</title>
        <authorList>
            <consortium name="International rice genome sequencing project (IRGSP)"/>
            <person name="Matsumoto T."/>
            <person name="Wu J."/>
            <person name="Kanamori H."/>
            <person name="Katayose Y."/>
            <person name="Fujisawa M."/>
            <person name="Namiki N."/>
            <person name="Mizuno H."/>
            <person name="Yamamoto K."/>
            <person name="Antonio B.A."/>
            <person name="Baba T."/>
            <person name="Sakata K."/>
            <person name="Nagamura Y."/>
            <person name="Aoki H."/>
            <person name="Arikawa K."/>
            <person name="Arita K."/>
            <person name="Bito T."/>
            <person name="Chiden Y."/>
            <person name="Fujitsuka N."/>
            <person name="Fukunaka R."/>
            <person name="Hamada M."/>
            <person name="Harada C."/>
            <person name="Hayashi A."/>
            <person name="Hijishita S."/>
            <person name="Honda M."/>
            <person name="Hosokawa S."/>
            <person name="Ichikawa Y."/>
            <person name="Idonuma A."/>
            <person name="Iijima M."/>
            <person name="Ikeda M."/>
            <person name="Ikeno M."/>
            <person name="Ito K."/>
            <person name="Ito S."/>
            <person name="Ito T."/>
            <person name="Ito Y."/>
            <person name="Ito Y."/>
            <person name="Iwabuchi A."/>
            <person name="Kamiya K."/>
            <person name="Karasawa W."/>
            <person name="Kurita K."/>
            <person name="Katagiri S."/>
            <person name="Kikuta A."/>
            <person name="Kobayashi H."/>
            <person name="Kobayashi N."/>
            <person name="Machita K."/>
            <person name="Maehara T."/>
            <person name="Masukawa M."/>
            <person name="Mizubayashi T."/>
            <person name="Mukai Y."/>
            <person name="Nagasaki H."/>
            <person name="Nagata Y."/>
            <person name="Naito S."/>
            <person name="Nakashima M."/>
            <person name="Nakama Y."/>
            <person name="Nakamichi Y."/>
            <person name="Nakamura M."/>
            <person name="Meguro A."/>
            <person name="Negishi M."/>
            <person name="Ohta I."/>
            <person name="Ohta T."/>
            <person name="Okamoto M."/>
            <person name="Ono N."/>
            <person name="Saji S."/>
            <person name="Sakaguchi M."/>
            <person name="Sakai K."/>
            <person name="Shibata M."/>
            <person name="Shimokawa T."/>
            <person name="Song J."/>
            <person name="Takazaki Y."/>
            <person name="Terasawa K."/>
            <person name="Tsugane M."/>
            <person name="Tsuji K."/>
            <person name="Ueda S."/>
            <person name="Waki K."/>
            <person name="Yamagata H."/>
            <person name="Yamamoto M."/>
            <person name="Yamamoto S."/>
            <person name="Yamane H."/>
            <person name="Yoshiki S."/>
            <person name="Yoshihara R."/>
            <person name="Yukawa K."/>
            <person name="Zhong H."/>
            <person name="Yano M."/>
            <person name="Yuan Q."/>
            <person name="Ouyang S."/>
            <person name="Liu J."/>
            <person name="Jones K.M."/>
            <person name="Gansberger K."/>
            <person name="Moffat K."/>
            <person name="Hill J."/>
            <person name="Bera J."/>
            <person name="Fadrosh D."/>
            <person name="Jin S."/>
            <person name="Johri S."/>
            <person name="Kim M."/>
            <person name="Overton L."/>
            <person name="Reardon M."/>
            <person name="Tsitrin T."/>
            <person name="Vuong H."/>
            <person name="Weaver B."/>
            <person name="Ciecko A."/>
            <person name="Tallon L."/>
            <person name="Jackson J."/>
            <person name="Pai G."/>
            <person name="Aken S.V."/>
            <person name="Utterback T."/>
            <person name="Reidmuller S."/>
            <person name="Feldblyum T."/>
            <person name="Hsiao J."/>
            <person name="Zismann V."/>
            <person name="Iobst S."/>
            <person name="de Vazeille A.R."/>
            <person name="Buell C.R."/>
            <person name="Ying K."/>
            <person name="Li Y."/>
            <person name="Lu T."/>
            <person name="Huang Y."/>
            <person name="Zhao Q."/>
            <person name="Feng Q."/>
            <person name="Zhang L."/>
            <person name="Zhu J."/>
            <person name="Weng Q."/>
            <person name="Mu J."/>
            <person name="Lu Y."/>
            <person name="Fan D."/>
            <person name="Liu Y."/>
            <person name="Guan J."/>
            <person name="Zhang Y."/>
            <person name="Yu S."/>
            <person name="Liu X."/>
            <person name="Zhang Y."/>
            <person name="Hong G."/>
            <person name="Han B."/>
            <person name="Choisne N."/>
            <person name="Demange N."/>
            <person name="Orjeda G."/>
            <person name="Samain S."/>
            <person name="Cattolico L."/>
            <person name="Pelletier E."/>
            <person name="Couloux A."/>
            <person name="Segurens B."/>
            <person name="Wincker P."/>
            <person name="D'Hont A."/>
            <person name="Scarpelli C."/>
            <person name="Weissenbach J."/>
            <person name="Salanoubat M."/>
            <person name="Quetier F."/>
            <person name="Yu Y."/>
            <person name="Kim H.R."/>
            <person name="Rambo T."/>
            <person name="Currie J."/>
            <person name="Collura K."/>
            <person name="Luo M."/>
            <person name="Yang T."/>
            <person name="Ammiraju J.S.S."/>
            <person name="Engler F."/>
            <person name="Soderlund C."/>
            <person name="Wing R.A."/>
            <person name="Palmer L.E."/>
            <person name="de la Bastide M."/>
            <person name="Spiegel L."/>
            <person name="Nascimento L."/>
            <person name="Zutavern T."/>
            <person name="O'Shaughnessy A."/>
            <person name="Dike S."/>
            <person name="Dedhia N."/>
            <person name="Preston R."/>
            <person name="Balija V."/>
            <person name="McCombie W.R."/>
            <person name="Chow T."/>
            <person name="Chen H."/>
            <person name="Chung M."/>
            <person name="Chen C."/>
            <person name="Shaw J."/>
            <person name="Wu H."/>
            <person name="Hsiao K."/>
            <person name="Chao Y."/>
            <person name="Chu M."/>
            <person name="Cheng C."/>
            <person name="Hour A."/>
            <person name="Lee P."/>
            <person name="Lin S."/>
            <person name="Lin Y."/>
            <person name="Liou J."/>
            <person name="Liu S."/>
            <person name="Hsing Y."/>
            <person name="Raghuvanshi S."/>
            <person name="Mohanty A."/>
            <person name="Bharti A.K."/>
            <person name="Gaur A."/>
            <person name="Gupta V."/>
            <person name="Kumar D."/>
            <person name="Ravi V."/>
            <person name="Vij S."/>
            <person name="Kapur A."/>
            <person name="Khurana P."/>
            <person name="Khurana P."/>
            <person name="Khurana J.P."/>
            <person name="Tyagi A.K."/>
            <person name="Gaikwad K."/>
            <person name="Singh A."/>
            <person name="Dalal V."/>
            <person name="Srivastava S."/>
            <person name="Dixit A."/>
            <person name="Pal A.K."/>
            <person name="Ghazi I.A."/>
            <person name="Yadav M."/>
            <person name="Pandit A."/>
            <person name="Bhargava A."/>
            <person name="Sureshbabu K."/>
            <person name="Batra K."/>
            <person name="Sharma T.R."/>
            <person name="Mohapatra T."/>
            <person name="Singh N.K."/>
            <person name="Messing J."/>
            <person name="Nelson A.B."/>
            <person name="Fuks G."/>
            <person name="Kavchok S."/>
            <person name="Keizer G."/>
            <person name="Linton E."/>
            <person name="Llaca V."/>
            <person name="Song R."/>
            <person name="Tanyolac B."/>
            <person name="Young S."/>
            <person name="Ho-Il K."/>
            <person name="Hahn J.H."/>
            <person name="Sangsakoo G."/>
            <person name="Vanavichit A."/>
            <person name="de Mattos Luiz.A.T."/>
            <person name="Zimmer P.D."/>
            <person name="Malone G."/>
            <person name="Dellagostin O."/>
            <person name="de Oliveira A.C."/>
            <person name="Bevan M."/>
            <person name="Bancroft I."/>
            <person name="Minx P."/>
            <person name="Cordum H."/>
            <person name="Wilson R."/>
            <person name="Cheng Z."/>
            <person name="Jin W."/>
            <person name="Jiang J."/>
            <person name="Leong S.A."/>
            <person name="Iwama H."/>
            <person name="Gojobori T."/>
            <person name="Itoh T."/>
            <person name="Niimura Y."/>
            <person name="Fujii Y."/>
            <person name="Habara T."/>
            <person name="Sakai H."/>
            <person name="Sato Y."/>
            <person name="Wilson G."/>
            <person name="Kumar K."/>
            <person name="McCouch S."/>
            <person name="Juretic N."/>
            <person name="Hoen D."/>
            <person name="Wright S."/>
            <person name="Bruskiewich R."/>
            <person name="Bureau T."/>
            <person name="Miyao A."/>
            <person name="Hirochika H."/>
            <person name="Nishikawa T."/>
            <person name="Kadowaki K."/>
            <person name="Sugiura M."/>
            <person name="Burr B."/>
            <person name="Sasaki T."/>
        </authorList>
    </citation>
    <scope>NUCLEOTIDE SEQUENCE [LARGE SCALE GENOMIC DNA]</scope>
    <source>
        <strain evidence="3">cv. Nipponbare</strain>
    </source>
</reference>
<feature type="compositionally biased region" description="Basic and acidic residues" evidence="1">
    <location>
        <begin position="96"/>
        <end position="111"/>
    </location>
</feature>
<organism evidence="2 3">
    <name type="scientific">Oryza sativa subsp. japonica</name>
    <name type="common">Rice</name>
    <dbReference type="NCBI Taxonomy" id="39947"/>
    <lineage>
        <taxon>Eukaryota</taxon>
        <taxon>Viridiplantae</taxon>
        <taxon>Streptophyta</taxon>
        <taxon>Embryophyta</taxon>
        <taxon>Tracheophyta</taxon>
        <taxon>Spermatophyta</taxon>
        <taxon>Magnoliopsida</taxon>
        <taxon>Liliopsida</taxon>
        <taxon>Poales</taxon>
        <taxon>Poaceae</taxon>
        <taxon>BOP clade</taxon>
        <taxon>Oryzoideae</taxon>
        <taxon>Oryzeae</taxon>
        <taxon>Oryzinae</taxon>
        <taxon>Oryza</taxon>
        <taxon>Oryza sativa</taxon>
    </lineage>
</organism>
<evidence type="ECO:0000256" key="1">
    <source>
        <dbReference type="SAM" id="MobiDB-lite"/>
    </source>
</evidence>
<dbReference type="AlphaFoldDB" id="Q7F432"/>
<reference evidence="3" key="2">
    <citation type="journal article" date="2008" name="Nucleic Acids Res.">
        <title>The rice annotation project database (RAP-DB): 2008 update.</title>
        <authorList>
            <consortium name="The rice annotation project (RAP)"/>
        </authorList>
    </citation>
    <scope>GENOME REANNOTATION</scope>
    <source>
        <strain evidence="3">cv. Nipponbare</strain>
    </source>
</reference>
<dbReference type="EMBL" id="AP002843">
    <property type="protein sequence ID" value="BAB17167.1"/>
    <property type="molecule type" value="Genomic_DNA"/>
</dbReference>
<dbReference type="Proteomes" id="UP000000763">
    <property type="component" value="Chromosome 1"/>
</dbReference>
<sequence>MQRKKTLRSRRNSREVARVDVEEVVDRTSSTFSSSCVLLAVLPCRLAPQTSGASTGSITRASKARRTPIRIPIRSSYILGCNPKTPFRSTRQQRPLAERIDPPDIHKDHIG</sequence>